<reference evidence="4 5" key="1">
    <citation type="journal article" date="2015" name="Int. J. Syst. Evol. Microbiol.">
        <title>Mariniphaga sediminis sp. nov., isolated from coastal sediment.</title>
        <authorList>
            <person name="Wang F.Q."/>
            <person name="Shen Q.Y."/>
            <person name="Chen G.J."/>
            <person name="Du Z.J."/>
        </authorList>
    </citation>
    <scope>NUCLEOTIDE SEQUENCE [LARGE SCALE GENOMIC DNA]</scope>
    <source>
        <strain evidence="4 5">SY21</strain>
    </source>
</reference>
<keyword evidence="1" id="KW-0472">Membrane</keyword>
<dbReference type="PANTHER" id="PTHR30273:SF2">
    <property type="entry name" value="PROTEIN FECR"/>
    <property type="match status" value="1"/>
</dbReference>
<organism evidence="4 5">
    <name type="scientific">Mariniphaga sediminis</name>
    <dbReference type="NCBI Taxonomy" id="1628158"/>
    <lineage>
        <taxon>Bacteria</taxon>
        <taxon>Pseudomonadati</taxon>
        <taxon>Bacteroidota</taxon>
        <taxon>Bacteroidia</taxon>
        <taxon>Marinilabiliales</taxon>
        <taxon>Prolixibacteraceae</taxon>
        <taxon>Mariniphaga</taxon>
    </lineage>
</organism>
<proteinExistence type="predicted"/>
<sequence length="280" mass="31490">MKNKKNNQSISQKADQLIRNYQVSVSSGKEEVLDSLLTKIDKKEYAESKPERKISRYMAAAVSVAATVAILLAFWFYFATETISAGKGQTFACRLPDNSRVILHNESSATFRKYFWNGNVKLSGEAYFEVEKGDGFRVKTSQGEVEVLGTRFLVDGWDEQFKVQCFQGSVKTSFGNTSYTLEPGTQFTGKEEEAQKNTFKNEAGYPGFAQFQKNFSNTPLNEVVYEIETFFGVDITLQVPSGKNFSGTLQTGSLENALKIVCVPLQLDYVFEDKYRITIN</sequence>
<dbReference type="PIRSF" id="PIRSF018266">
    <property type="entry name" value="FecR"/>
    <property type="match status" value="1"/>
</dbReference>
<dbReference type="EMBL" id="QWET01000004">
    <property type="protein sequence ID" value="RIH65833.1"/>
    <property type="molecule type" value="Genomic_DNA"/>
</dbReference>
<keyword evidence="1" id="KW-1133">Transmembrane helix</keyword>
<name>A0A399D304_9BACT</name>
<feature type="domain" description="FecR protein" evidence="2">
    <location>
        <begin position="82"/>
        <end position="171"/>
    </location>
</feature>
<evidence type="ECO:0000313" key="4">
    <source>
        <dbReference type="EMBL" id="RIH65833.1"/>
    </source>
</evidence>
<dbReference type="InterPro" id="IPR006860">
    <property type="entry name" value="FecR"/>
</dbReference>
<dbReference type="RefSeq" id="WP_119349069.1">
    <property type="nucleotide sequence ID" value="NZ_QWET01000004.1"/>
</dbReference>
<feature type="domain" description="Protein FecR C-terminal" evidence="3">
    <location>
        <begin position="214"/>
        <end position="277"/>
    </location>
</feature>
<feature type="transmembrane region" description="Helical" evidence="1">
    <location>
        <begin position="57"/>
        <end position="78"/>
    </location>
</feature>
<dbReference type="InterPro" id="IPR032508">
    <property type="entry name" value="FecR_C"/>
</dbReference>
<keyword evidence="1" id="KW-0812">Transmembrane</keyword>
<dbReference type="Gene3D" id="3.55.50.30">
    <property type="match status" value="1"/>
</dbReference>
<comment type="caution">
    <text evidence="4">The sequence shown here is derived from an EMBL/GenBank/DDBJ whole genome shotgun (WGS) entry which is preliminary data.</text>
</comment>
<dbReference type="PANTHER" id="PTHR30273">
    <property type="entry name" value="PERIPLASMIC SIGNAL SENSOR AND SIGMA FACTOR ACTIVATOR FECR-RELATED"/>
    <property type="match status" value="1"/>
</dbReference>
<accession>A0A399D304</accession>
<dbReference type="AlphaFoldDB" id="A0A399D304"/>
<dbReference type="InterPro" id="IPR012373">
    <property type="entry name" value="Ferrdict_sens_TM"/>
</dbReference>
<dbReference type="Proteomes" id="UP000266441">
    <property type="component" value="Unassembled WGS sequence"/>
</dbReference>
<evidence type="ECO:0000259" key="2">
    <source>
        <dbReference type="Pfam" id="PF04773"/>
    </source>
</evidence>
<keyword evidence="5" id="KW-1185">Reference proteome</keyword>
<dbReference type="Pfam" id="PF16344">
    <property type="entry name" value="FecR_C"/>
    <property type="match status" value="1"/>
</dbReference>
<dbReference type="GO" id="GO:0016989">
    <property type="term" value="F:sigma factor antagonist activity"/>
    <property type="evidence" value="ECO:0007669"/>
    <property type="project" value="TreeGrafter"/>
</dbReference>
<dbReference type="OrthoDB" id="1097347at2"/>
<gene>
    <name evidence="4" type="ORF">D1164_06065</name>
</gene>
<dbReference type="Pfam" id="PF04773">
    <property type="entry name" value="FecR"/>
    <property type="match status" value="1"/>
</dbReference>
<evidence type="ECO:0000259" key="3">
    <source>
        <dbReference type="Pfam" id="PF16344"/>
    </source>
</evidence>
<evidence type="ECO:0000256" key="1">
    <source>
        <dbReference type="SAM" id="Phobius"/>
    </source>
</evidence>
<dbReference type="Gene3D" id="2.60.120.1440">
    <property type="match status" value="1"/>
</dbReference>
<evidence type="ECO:0000313" key="5">
    <source>
        <dbReference type="Proteomes" id="UP000266441"/>
    </source>
</evidence>
<protein>
    <submittedName>
        <fullName evidence="4">FecR family protein</fullName>
    </submittedName>
</protein>